<keyword evidence="4" id="KW-1185">Reference proteome</keyword>
<evidence type="ECO:0000313" key="3">
    <source>
        <dbReference type="EMBL" id="EEG77493.1"/>
    </source>
</evidence>
<gene>
    <name evidence="3" type="ORF">DealDRAFT_1616</name>
</gene>
<protein>
    <submittedName>
        <fullName evidence="3">Glycosyl transferase group 1</fullName>
    </submittedName>
</protein>
<dbReference type="GO" id="GO:0016757">
    <property type="term" value="F:glycosyltransferase activity"/>
    <property type="evidence" value="ECO:0007669"/>
    <property type="project" value="InterPro"/>
</dbReference>
<dbReference type="EMBL" id="ACJM01000007">
    <property type="protein sequence ID" value="EEG77493.1"/>
    <property type="molecule type" value="Genomic_DNA"/>
</dbReference>
<feature type="domain" description="Glycosyltransferase subfamily 4-like N-terminal" evidence="2">
    <location>
        <begin position="22"/>
        <end position="179"/>
    </location>
</feature>
<dbReference type="Pfam" id="PF00534">
    <property type="entry name" value="Glycos_transf_1"/>
    <property type="match status" value="1"/>
</dbReference>
<dbReference type="PANTHER" id="PTHR12526">
    <property type="entry name" value="GLYCOSYLTRANSFERASE"/>
    <property type="match status" value="1"/>
</dbReference>
<evidence type="ECO:0000313" key="4">
    <source>
        <dbReference type="Proteomes" id="UP000006443"/>
    </source>
</evidence>
<dbReference type="STRING" id="555088.DealDRAFT_1616"/>
<dbReference type="Gene3D" id="3.40.50.2000">
    <property type="entry name" value="Glycogen Phosphorylase B"/>
    <property type="match status" value="2"/>
</dbReference>
<sequence length="371" mass="42804">MVLAEEKIKIKIFFFLSNLSGGGAQRTMVNLLKSIDKKSFTPTLVLLDYDPNDAYASLIPDDVEIINLNSRGRYAAWKIKKIIESKHPDRLFSTLPQVNFAVWLGNKISNRKAKLILRETNYREEGINTTALKQKLYGIIYREADKVIGLSEGVSEHMVEKYQLDASKVTRIYNPVDIESIKRKSLETCEISYTKKFKMIACGRLAKQKNYPLLIKALGKLKDKDYDDFELFIMGEGPDEKYIKRMISDYGLSENIKLIGFQINPYAYMRQADLFILSSLWEGFGHVIVESMACATPVLATDCPHGPREILKDGEYGWLVPNDDPHQLSIELENLIYEHDRIRQMSDKVYDRARDFDVKNIVRQYETVFKK</sequence>
<evidence type="ECO:0000259" key="2">
    <source>
        <dbReference type="Pfam" id="PF13439"/>
    </source>
</evidence>
<dbReference type="Pfam" id="PF13439">
    <property type="entry name" value="Glyco_transf_4"/>
    <property type="match status" value="1"/>
</dbReference>
<dbReference type="SUPFAM" id="SSF53756">
    <property type="entry name" value="UDP-Glycosyltransferase/glycogen phosphorylase"/>
    <property type="match status" value="1"/>
</dbReference>
<reference evidence="3 4" key="1">
    <citation type="submission" date="2009-02" db="EMBL/GenBank/DDBJ databases">
        <title>Sequencing of the draft genome and assembly of Dethiobacter alkaliphilus AHT 1.</title>
        <authorList>
            <consortium name="US DOE Joint Genome Institute (JGI-PGF)"/>
            <person name="Lucas S."/>
            <person name="Copeland A."/>
            <person name="Lapidus A."/>
            <person name="Glavina del Rio T."/>
            <person name="Dalin E."/>
            <person name="Tice H."/>
            <person name="Bruce D."/>
            <person name="Goodwin L."/>
            <person name="Pitluck S."/>
            <person name="Larimer F."/>
            <person name="Land M.L."/>
            <person name="Hauser L."/>
            <person name="Muyzer G."/>
        </authorList>
    </citation>
    <scope>NUCLEOTIDE SEQUENCE [LARGE SCALE GENOMIC DNA]</scope>
    <source>
        <strain evidence="3 4">AHT 1</strain>
    </source>
</reference>
<proteinExistence type="predicted"/>
<keyword evidence="3" id="KW-0808">Transferase</keyword>
<dbReference type="OrthoDB" id="9762705at2"/>
<dbReference type="InterPro" id="IPR028098">
    <property type="entry name" value="Glyco_trans_4-like_N"/>
</dbReference>
<accession>C0GGQ2</accession>
<name>C0GGQ2_DETAL</name>
<dbReference type="eggNOG" id="COG0438">
    <property type="taxonomic scope" value="Bacteria"/>
</dbReference>
<dbReference type="Proteomes" id="UP000006443">
    <property type="component" value="Unassembled WGS sequence"/>
</dbReference>
<organism evidence="3 4">
    <name type="scientific">Dethiobacter alkaliphilus AHT 1</name>
    <dbReference type="NCBI Taxonomy" id="555088"/>
    <lineage>
        <taxon>Bacteria</taxon>
        <taxon>Bacillati</taxon>
        <taxon>Bacillota</taxon>
        <taxon>Dethiobacteria</taxon>
        <taxon>Dethiobacterales</taxon>
        <taxon>Dethiobacteraceae</taxon>
        <taxon>Dethiobacter</taxon>
    </lineage>
</organism>
<evidence type="ECO:0000259" key="1">
    <source>
        <dbReference type="Pfam" id="PF00534"/>
    </source>
</evidence>
<feature type="domain" description="Glycosyl transferase family 1" evidence="1">
    <location>
        <begin position="193"/>
        <end position="347"/>
    </location>
</feature>
<dbReference type="InterPro" id="IPR001296">
    <property type="entry name" value="Glyco_trans_1"/>
</dbReference>
<dbReference type="CDD" id="cd03811">
    <property type="entry name" value="GT4_GT28_WabH-like"/>
    <property type="match status" value="1"/>
</dbReference>
<dbReference type="PANTHER" id="PTHR12526:SF630">
    <property type="entry name" value="GLYCOSYLTRANSFERASE"/>
    <property type="match status" value="1"/>
</dbReference>
<comment type="caution">
    <text evidence="3">The sequence shown here is derived from an EMBL/GenBank/DDBJ whole genome shotgun (WGS) entry which is preliminary data.</text>
</comment>
<dbReference type="AlphaFoldDB" id="C0GGQ2"/>
<dbReference type="RefSeq" id="WP_008516480.1">
    <property type="nucleotide sequence ID" value="NZ_ACJM01000007.1"/>
</dbReference>